<dbReference type="PROSITE" id="PS51257">
    <property type="entry name" value="PROKAR_LIPOPROTEIN"/>
    <property type="match status" value="1"/>
</dbReference>
<dbReference type="AlphaFoldDB" id="A0A7W7VX97"/>
<feature type="region of interest" description="Disordered" evidence="1">
    <location>
        <begin position="30"/>
        <end position="85"/>
    </location>
</feature>
<feature type="chain" id="PRO_5039621232" description="Lipoprotein" evidence="2">
    <location>
        <begin position="16"/>
        <end position="232"/>
    </location>
</feature>
<evidence type="ECO:0000313" key="3">
    <source>
        <dbReference type="EMBL" id="MBB4926236.1"/>
    </source>
</evidence>
<keyword evidence="4" id="KW-1185">Reference proteome</keyword>
<accession>A0A7W7VX97</accession>
<dbReference type="RefSeq" id="WP_184939229.1">
    <property type="nucleotide sequence ID" value="NZ_JACHJV010000001.1"/>
</dbReference>
<gene>
    <name evidence="3" type="ORF">FHR34_005229</name>
</gene>
<proteinExistence type="predicted"/>
<sequence>MRTTTLLRAAVPTTAALTLLLTGCGPDETTATGSTTTAPATAAATTAPTSHPTTAAPSDRVPSAAPTATKAAPSSQPGGGDAFPGALAAGAQANGVFTDHQQGDISLAIGPVKVVKGDISDLAKFDLKPDQTAGKTPYYVSVSYTHTGGNGIFEPYFNIQLRAMLDAQTQAPKLDLLSSFPKCSSDVPVGGANFVKGQTEHECAVYLAPSDKPIKYVLWMNKDNTPLAWKAS</sequence>
<feature type="signal peptide" evidence="2">
    <location>
        <begin position="1"/>
        <end position="15"/>
    </location>
</feature>
<comment type="caution">
    <text evidence="3">The sequence shown here is derived from an EMBL/GenBank/DDBJ whole genome shotgun (WGS) entry which is preliminary data.</text>
</comment>
<evidence type="ECO:0000313" key="4">
    <source>
        <dbReference type="Proteomes" id="UP000540506"/>
    </source>
</evidence>
<keyword evidence="2" id="KW-0732">Signal</keyword>
<evidence type="ECO:0000256" key="2">
    <source>
        <dbReference type="SAM" id="SignalP"/>
    </source>
</evidence>
<feature type="compositionally biased region" description="Low complexity" evidence="1">
    <location>
        <begin position="30"/>
        <end position="75"/>
    </location>
</feature>
<organism evidence="3 4">
    <name type="scientific">Kitasatospora kifunensis</name>
    <name type="common">Streptomyces kifunensis</name>
    <dbReference type="NCBI Taxonomy" id="58351"/>
    <lineage>
        <taxon>Bacteria</taxon>
        <taxon>Bacillati</taxon>
        <taxon>Actinomycetota</taxon>
        <taxon>Actinomycetes</taxon>
        <taxon>Kitasatosporales</taxon>
        <taxon>Streptomycetaceae</taxon>
        <taxon>Kitasatospora</taxon>
    </lineage>
</organism>
<dbReference type="Proteomes" id="UP000540506">
    <property type="component" value="Unassembled WGS sequence"/>
</dbReference>
<name>A0A7W7VX97_KITKI</name>
<evidence type="ECO:0008006" key="5">
    <source>
        <dbReference type="Google" id="ProtNLM"/>
    </source>
</evidence>
<protein>
    <recommendedName>
        <fullName evidence="5">Lipoprotein</fullName>
    </recommendedName>
</protein>
<dbReference type="EMBL" id="JACHJV010000001">
    <property type="protein sequence ID" value="MBB4926236.1"/>
    <property type="molecule type" value="Genomic_DNA"/>
</dbReference>
<reference evidence="3 4" key="1">
    <citation type="submission" date="2020-08" db="EMBL/GenBank/DDBJ databases">
        <title>Sequencing the genomes of 1000 actinobacteria strains.</title>
        <authorList>
            <person name="Klenk H.-P."/>
        </authorList>
    </citation>
    <scope>NUCLEOTIDE SEQUENCE [LARGE SCALE GENOMIC DNA]</scope>
    <source>
        <strain evidence="3 4">DSM 41654</strain>
    </source>
</reference>
<evidence type="ECO:0000256" key="1">
    <source>
        <dbReference type="SAM" id="MobiDB-lite"/>
    </source>
</evidence>